<feature type="compositionally biased region" description="Basic and acidic residues" evidence="1">
    <location>
        <begin position="112"/>
        <end position="130"/>
    </location>
</feature>
<reference evidence="2" key="2">
    <citation type="submission" date="2015-07" db="EMBL/GenBank/DDBJ databases">
        <authorList>
            <person name="Noorani M."/>
        </authorList>
    </citation>
    <scope>NUCLEOTIDE SEQUENCE</scope>
    <source>
        <strain evidence="2">Yugu1</strain>
    </source>
</reference>
<dbReference type="AlphaFoldDB" id="A0A368Q5M8"/>
<proteinExistence type="predicted"/>
<evidence type="ECO:0000256" key="1">
    <source>
        <dbReference type="SAM" id="MobiDB-lite"/>
    </source>
</evidence>
<protein>
    <submittedName>
        <fullName evidence="2">Uncharacterized protein</fullName>
    </submittedName>
</protein>
<reference evidence="2" key="1">
    <citation type="journal article" date="2012" name="Nat. Biotechnol.">
        <title>Reference genome sequence of the model plant Setaria.</title>
        <authorList>
            <person name="Bennetzen J.L."/>
            <person name="Schmutz J."/>
            <person name="Wang H."/>
            <person name="Percifield R."/>
            <person name="Hawkins J."/>
            <person name="Pontaroli A.C."/>
            <person name="Estep M."/>
            <person name="Feng L."/>
            <person name="Vaughn J.N."/>
            <person name="Grimwood J."/>
            <person name="Jenkins J."/>
            <person name="Barry K."/>
            <person name="Lindquist E."/>
            <person name="Hellsten U."/>
            <person name="Deshpande S."/>
            <person name="Wang X."/>
            <person name="Wu X."/>
            <person name="Mitros T."/>
            <person name="Triplett J."/>
            <person name="Yang X."/>
            <person name="Ye C.Y."/>
            <person name="Mauro-Herrera M."/>
            <person name="Wang L."/>
            <person name="Li P."/>
            <person name="Sharma M."/>
            <person name="Sharma R."/>
            <person name="Ronald P.C."/>
            <person name="Panaud O."/>
            <person name="Kellogg E.A."/>
            <person name="Brutnell T.P."/>
            <person name="Doust A.N."/>
            <person name="Tuskan G.A."/>
            <person name="Rokhsar D."/>
            <person name="Devos K.M."/>
        </authorList>
    </citation>
    <scope>NUCLEOTIDE SEQUENCE [LARGE SCALE GENOMIC DNA]</scope>
    <source>
        <strain evidence="2">Yugu1</strain>
    </source>
</reference>
<name>A0A368Q5M8_SETIT</name>
<dbReference type="EMBL" id="CM003529">
    <property type="protein sequence ID" value="RCV13008.1"/>
    <property type="molecule type" value="Genomic_DNA"/>
</dbReference>
<accession>A0A368Q5M8</accession>
<organism evidence="2">
    <name type="scientific">Setaria italica</name>
    <name type="common">Foxtail millet</name>
    <name type="synonym">Panicum italicum</name>
    <dbReference type="NCBI Taxonomy" id="4555"/>
    <lineage>
        <taxon>Eukaryota</taxon>
        <taxon>Viridiplantae</taxon>
        <taxon>Streptophyta</taxon>
        <taxon>Embryophyta</taxon>
        <taxon>Tracheophyta</taxon>
        <taxon>Spermatophyta</taxon>
        <taxon>Magnoliopsida</taxon>
        <taxon>Liliopsida</taxon>
        <taxon>Poales</taxon>
        <taxon>Poaceae</taxon>
        <taxon>PACMAD clade</taxon>
        <taxon>Panicoideae</taxon>
        <taxon>Panicodae</taxon>
        <taxon>Paniceae</taxon>
        <taxon>Cenchrinae</taxon>
        <taxon>Setaria</taxon>
    </lineage>
</organism>
<sequence>MEDGACRPPVSGIGSPRIDMQEEHHGCWAPADPVVEVPDPARADLKRQVWRAPTSPKFAHVCHRRRAVCPRPHAVAEATRPPVEHSRAWMEQPRPPPSWRSRSWAGVPELPHWGRPEDGGRDQIRAGDGRIRRREIKRGPQEPANVWHRAGKNMAAHV</sequence>
<evidence type="ECO:0000313" key="2">
    <source>
        <dbReference type="EMBL" id="RCV13008.1"/>
    </source>
</evidence>
<feature type="region of interest" description="Disordered" evidence="1">
    <location>
        <begin position="73"/>
        <end position="158"/>
    </location>
</feature>
<gene>
    <name evidence="2" type="ORF">SETIT_2G312400v2</name>
</gene>